<proteinExistence type="predicted"/>
<reference evidence="2 3" key="1">
    <citation type="submission" date="2016-04" db="EMBL/GenBank/DDBJ databases">
        <title>A degradative enzymes factory behind the ericoid mycorrhizal symbiosis.</title>
        <authorList>
            <consortium name="DOE Joint Genome Institute"/>
            <person name="Martino E."/>
            <person name="Morin E."/>
            <person name="Grelet G."/>
            <person name="Kuo A."/>
            <person name="Kohler A."/>
            <person name="Daghino S."/>
            <person name="Barry K."/>
            <person name="Choi C."/>
            <person name="Cichocki N."/>
            <person name="Clum A."/>
            <person name="Copeland A."/>
            <person name="Hainaut M."/>
            <person name="Haridas S."/>
            <person name="Labutti K."/>
            <person name="Lindquist E."/>
            <person name="Lipzen A."/>
            <person name="Khouja H.-R."/>
            <person name="Murat C."/>
            <person name="Ohm R."/>
            <person name="Olson A."/>
            <person name="Spatafora J."/>
            <person name="Veneault-Fourrey C."/>
            <person name="Henrissat B."/>
            <person name="Grigoriev I."/>
            <person name="Martin F."/>
            <person name="Perotto S."/>
        </authorList>
    </citation>
    <scope>NUCLEOTIDE SEQUENCE [LARGE SCALE GENOMIC DNA]</scope>
    <source>
        <strain evidence="2 3">F</strain>
    </source>
</reference>
<evidence type="ECO:0000313" key="3">
    <source>
        <dbReference type="Proteomes" id="UP000235786"/>
    </source>
</evidence>
<evidence type="ECO:0000259" key="1">
    <source>
        <dbReference type="PROSITE" id="PS50181"/>
    </source>
</evidence>
<dbReference type="AlphaFoldDB" id="A0A2J6RFR3"/>
<sequence length="285" mass="32016">MGSTDNTAPLSINGDLPTDIETRDEAQGAFLPLPSEAELEIEHSPIKESGNIATIPTELIFHIFNMLSNPSSVCLGLTCRRFYSFLKTIHPQPISLSLADCSTPRCRWIYFSRGIWMGYWPFYSCDHGNRKHLWLENWMGPEYKVGSLLEDQGHTMYKFVKISVYSGQLDTSAGPQLLSFVPTLAGPLGQRYLDWAAAGNLRFIGTKFFSRLPNPSNKGDSWYPEAISAIGADVARWGDIRGWSSFWASCEVFKTNQDKFGDLMEKVHLANLEEVMQDGFELLGL</sequence>
<feature type="domain" description="F-box" evidence="1">
    <location>
        <begin position="49"/>
        <end position="88"/>
    </location>
</feature>
<dbReference type="InterPro" id="IPR001810">
    <property type="entry name" value="F-box_dom"/>
</dbReference>
<dbReference type="Pfam" id="PF12937">
    <property type="entry name" value="F-box-like"/>
    <property type="match status" value="1"/>
</dbReference>
<dbReference type="SUPFAM" id="SSF81383">
    <property type="entry name" value="F-box domain"/>
    <property type="match status" value="1"/>
</dbReference>
<dbReference type="CDD" id="cd09917">
    <property type="entry name" value="F-box_SF"/>
    <property type="match status" value="1"/>
</dbReference>
<accession>A0A2J6RFR3</accession>
<evidence type="ECO:0000313" key="2">
    <source>
        <dbReference type="EMBL" id="PMD37352.1"/>
    </source>
</evidence>
<gene>
    <name evidence="2" type="ORF">L207DRAFT_531655</name>
</gene>
<organism evidence="2 3">
    <name type="scientific">Hyaloscypha variabilis (strain UAMH 11265 / GT02V1 / F)</name>
    <name type="common">Meliniomyces variabilis</name>
    <dbReference type="NCBI Taxonomy" id="1149755"/>
    <lineage>
        <taxon>Eukaryota</taxon>
        <taxon>Fungi</taxon>
        <taxon>Dikarya</taxon>
        <taxon>Ascomycota</taxon>
        <taxon>Pezizomycotina</taxon>
        <taxon>Leotiomycetes</taxon>
        <taxon>Helotiales</taxon>
        <taxon>Hyaloscyphaceae</taxon>
        <taxon>Hyaloscypha</taxon>
        <taxon>Hyaloscypha variabilis</taxon>
    </lineage>
</organism>
<protein>
    <recommendedName>
        <fullName evidence="1">F-box domain-containing protein</fullName>
    </recommendedName>
</protein>
<name>A0A2J6RFR3_HYAVF</name>
<dbReference type="OrthoDB" id="3564108at2759"/>
<dbReference type="EMBL" id="KZ613949">
    <property type="protein sequence ID" value="PMD37352.1"/>
    <property type="molecule type" value="Genomic_DNA"/>
</dbReference>
<dbReference type="PROSITE" id="PS50181">
    <property type="entry name" value="FBOX"/>
    <property type="match status" value="1"/>
</dbReference>
<dbReference type="InterPro" id="IPR036047">
    <property type="entry name" value="F-box-like_dom_sf"/>
</dbReference>
<dbReference type="Proteomes" id="UP000235786">
    <property type="component" value="Unassembled WGS sequence"/>
</dbReference>
<keyword evidence="3" id="KW-1185">Reference proteome</keyword>